<dbReference type="EMBL" id="JANGCH010000008">
    <property type="protein sequence ID" value="MCQ5121961.1"/>
    <property type="molecule type" value="Genomic_DNA"/>
</dbReference>
<comment type="similarity">
    <text evidence="1">Belongs to the CapA family.</text>
</comment>
<comment type="caution">
    <text evidence="4">The sequence shown here is derived from an EMBL/GenBank/DDBJ whole genome shotgun (WGS) entry which is preliminary data.</text>
</comment>
<sequence length="372" mass="41183">MSGCANGEQSEKEEGKEPPKQSETTEKEDTRISLAAVGDNLIHGAIYLSSDYQVNGSYDFTSIYAQLKSFLVDYDIANINQETVLGGTQLGLSHYPSFNSPQEIGDAIADAGFNWVSQASNHSLDAGAAGIISAMDFWDRYPDVVTTGINRSEEEAARPRIMEVKGVKVGLLNYSYGFNGYVEPEDFYCNEIDKAKIKKDYEQLKEAGCIVVLASMHWGQEYQFSSNEEQRELAQFLADLGVNVIIGAHPHVVQETTFLTGKNGNQTLVNYSLGNILSAQDENYTMLGALMTCEIVIDGSSNEVTIEQAKVYPTVNYYEAYGGSWHNFQIYLLRDYNDTLASTHAVANTTVAYLNDLCDQVYGEVKDIEIVR</sequence>
<dbReference type="PANTHER" id="PTHR33393:SF12">
    <property type="entry name" value="CAPSULE BIOSYNTHESIS PROTEIN CAPA"/>
    <property type="match status" value="1"/>
</dbReference>
<dbReference type="Pfam" id="PF09587">
    <property type="entry name" value="PGA_cap"/>
    <property type="match status" value="1"/>
</dbReference>
<dbReference type="SMART" id="SM00854">
    <property type="entry name" value="PGA_cap"/>
    <property type="match status" value="1"/>
</dbReference>
<dbReference type="Gene3D" id="3.60.21.10">
    <property type="match status" value="1"/>
</dbReference>
<feature type="compositionally biased region" description="Basic and acidic residues" evidence="2">
    <location>
        <begin position="9"/>
        <end position="30"/>
    </location>
</feature>
<accession>A0ABT1SL56</accession>
<feature type="domain" description="Capsule synthesis protein CapA" evidence="3">
    <location>
        <begin position="33"/>
        <end position="280"/>
    </location>
</feature>
<evidence type="ECO:0000313" key="4">
    <source>
        <dbReference type="EMBL" id="MCQ5121961.1"/>
    </source>
</evidence>
<dbReference type="SUPFAM" id="SSF56300">
    <property type="entry name" value="Metallo-dependent phosphatases"/>
    <property type="match status" value="1"/>
</dbReference>
<reference evidence="4 5" key="1">
    <citation type="submission" date="2022-06" db="EMBL/GenBank/DDBJ databases">
        <title>Isolation of gut microbiota from human fecal samples.</title>
        <authorList>
            <person name="Pamer E.G."/>
            <person name="Barat B."/>
            <person name="Waligurski E."/>
            <person name="Medina S."/>
            <person name="Paddock L."/>
            <person name="Mostad J."/>
        </authorList>
    </citation>
    <scope>NUCLEOTIDE SEQUENCE [LARGE SCALE GENOMIC DNA]</scope>
    <source>
        <strain evidence="4 5">DFI.6.1</strain>
    </source>
</reference>
<dbReference type="InterPro" id="IPR052169">
    <property type="entry name" value="CW_Biosynth-Accessory"/>
</dbReference>
<evidence type="ECO:0000313" key="5">
    <source>
        <dbReference type="Proteomes" id="UP001524435"/>
    </source>
</evidence>
<dbReference type="RefSeq" id="WP_256197897.1">
    <property type="nucleotide sequence ID" value="NZ_DBEZUI010000028.1"/>
</dbReference>
<organism evidence="4 5">
    <name type="scientific">Massilicoli timonensis</name>
    <dbReference type="NCBI Taxonomy" id="2015901"/>
    <lineage>
        <taxon>Bacteria</taxon>
        <taxon>Bacillati</taxon>
        <taxon>Bacillota</taxon>
        <taxon>Erysipelotrichia</taxon>
        <taxon>Erysipelotrichales</taxon>
        <taxon>Erysipelotrichaceae</taxon>
        <taxon>Massilicoli</taxon>
    </lineage>
</organism>
<name>A0ABT1SL56_9FIRM</name>
<feature type="region of interest" description="Disordered" evidence="2">
    <location>
        <begin position="1"/>
        <end position="30"/>
    </location>
</feature>
<dbReference type="InterPro" id="IPR019079">
    <property type="entry name" value="Capsule_synth_CapA"/>
</dbReference>
<evidence type="ECO:0000259" key="3">
    <source>
        <dbReference type="SMART" id="SM00854"/>
    </source>
</evidence>
<dbReference type="InterPro" id="IPR029052">
    <property type="entry name" value="Metallo-depent_PP-like"/>
</dbReference>
<evidence type="ECO:0000256" key="2">
    <source>
        <dbReference type="SAM" id="MobiDB-lite"/>
    </source>
</evidence>
<dbReference type="PANTHER" id="PTHR33393">
    <property type="entry name" value="POLYGLUTAMINE SYNTHESIS ACCESSORY PROTEIN RV0574C-RELATED"/>
    <property type="match status" value="1"/>
</dbReference>
<keyword evidence="5" id="KW-1185">Reference proteome</keyword>
<dbReference type="Proteomes" id="UP001524435">
    <property type="component" value="Unassembled WGS sequence"/>
</dbReference>
<evidence type="ECO:0000256" key="1">
    <source>
        <dbReference type="ARBA" id="ARBA00005662"/>
    </source>
</evidence>
<proteinExistence type="inferred from homology"/>
<protein>
    <submittedName>
        <fullName evidence="4">CapA family protein</fullName>
    </submittedName>
</protein>
<gene>
    <name evidence="4" type="ORF">NE663_06785</name>
</gene>
<dbReference type="CDD" id="cd07381">
    <property type="entry name" value="MPP_CapA"/>
    <property type="match status" value="1"/>
</dbReference>